<name>A0AAD9LGB3_9STRA</name>
<evidence type="ECO:0000313" key="3">
    <source>
        <dbReference type="Proteomes" id="UP001259832"/>
    </source>
</evidence>
<gene>
    <name evidence="2" type="ORF">P3T76_010645</name>
</gene>
<dbReference type="Proteomes" id="UP001259832">
    <property type="component" value="Unassembled WGS sequence"/>
</dbReference>
<organism evidence="2 3">
    <name type="scientific">Phytophthora citrophthora</name>
    <dbReference type="NCBI Taxonomy" id="4793"/>
    <lineage>
        <taxon>Eukaryota</taxon>
        <taxon>Sar</taxon>
        <taxon>Stramenopiles</taxon>
        <taxon>Oomycota</taxon>
        <taxon>Peronosporomycetes</taxon>
        <taxon>Peronosporales</taxon>
        <taxon>Peronosporaceae</taxon>
        <taxon>Phytophthora</taxon>
    </lineage>
</organism>
<evidence type="ECO:0000313" key="2">
    <source>
        <dbReference type="EMBL" id="KAK1935420.1"/>
    </source>
</evidence>
<feature type="region of interest" description="Disordered" evidence="1">
    <location>
        <begin position="78"/>
        <end position="135"/>
    </location>
</feature>
<reference evidence="2" key="1">
    <citation type="submission" date="2023-08" db="EMBL/GenBank/DDBJ databases">
        <title>Reference Genome Resource for the Citrus Pathogen Phytophthora citrophthora.</title>
        <authorList>
            <person name="Moller H."/>
            <person name="Coetzee B."/>
            <person name="Rose L.J."/>
            <person name="Van Niekerk J.M."/>
        </authorList>
    </citation>
    <scope>NUCLEOTIDE SEQUENCE</scope>
    <source>
        <strain evidence="2">STE-U-9442</strain>
    </source>
</reference>
<protein>
    <submittedName>
        <fullName evidence="2">Uncharacterized protein</fullName>
    </submittedName>
</protein>
<proteinExistence type="predicted"/>
<sequence length="135" mass="15224">MMRDLVSRTNNPLECFHRRLNEKLKVPHPAITRFVGTIESLAREYVIEHVAVQSSIAAPPRRNRFQLPRASRLPNISDIVESEVSADEEDELPDRAEDESCTSAMSSEGTDDSEQIESGEMETEPVLSFDYDGET</sequence>
<evidence type="ECO:0000256" key="1">
    <source>
        <dbReference type="SAM" id="MobiDB-lite"/>
    </source>
</evidence>
<comment type="caution">
    <text evidence="2">The sequence shown here is derived from an EMBL/GenBank/DDBJ whole genome shotgun (WGS) entry which is preliminary data.</text>
</comment>
<accession>A0AAD9LGB3</accession>
<dbReference type="AlphaFoldDB" id="A0AAD9LGB3"/>
<keyword evidence="3" id="KW-1185">Reference proteome</keyword>
<feature type="compositionally biased region" description="Acidic residues" evidence="1">
    <location>
        <begin position="109"/>
        <end position="123"/>
    </location>
</feature>
<feature type="compositionally biased region" description="Acidic residues" evidence="1">
    <location>
        <begin position="80"/>
        <end position="100"/>
    </location>
</feature>
<dbReference type="EMBL" id="JASMQC010000023">
    <property type="protein sequence ID" value="KAK1935420.1"/>
    <property type="molecule type" value="Genomic_DNA"/>
</dbReference>